<feature type="transmembrane region" description="Helical" evidence="6">
    <location>
        <begin position="227"/>
        <end position="244"/>
    </location>
</feature>
<keyword evidence="5 6" id="KW-0472">Membrane</keyword>
<dbReference type="GO" id="GO:0015123">
    <property type="term" value="F:acetate transmembrane transporter activity"/>
    <property type="evidence" value="ECO:0007669"/>
    <property type="project" value="TreeGrafter"/>
</dbReference>
<protein>
    <submittedName>
        <fullName evidence="7">Uncharacterized protein</fullName>
    </submittedName>
</protein>
<dbReference type="PANTHER" id="PTHR31123:SF4">
    <property type="entry name" value="PROTEIN ALCS"/>
    <property type="match status" value="1"/>
</dbReference>
<dbReference type="InterPro" id="IPR000791">
    <property type="entry name" value="Gpr1/Fun34/SatP-like"/>
</dbReference>
<comment type="caution">
    <text evidence="7">The sequence shown here is derived from an EMBL/GenBank/DDBJ whole genome shotgun (WGS) entry which is preliminary data.</text>
</comment>
<dbReference type="Pfam" id="PF01184">
    <property type="entry name" value="Gpr1_Fun34_YaaH"/>
    <property type="match status" value="1"/>
</dbReference>
<dbReference type="EMBL" id="JAUTXT010000011">
    <property type="protein sequence ID" value="KAK3676294.1"/>
    <property type="molecule type" value="Genomic_DNA"/>
</dbReference>
<evidence type="ECO:0000313" key="7">
    <source>
        <dbReference type="EMBL" id="KAK3676294.1"/>
    </source>
</evidence>
<evidence type="ECO:0000256" key="1">
    <source>
        <dbReference type="ARBA" id="ARBA00004141"/>
    </source>
</evidence>
<proteinExistence type="inferred from homology"/>
<keyword evidence="3 6" id="KW-0812">Transmembrane</keyword>
<evidence type="ECO:0000256" key="2">
    <source>
        <dbReference type="ARBA" id="ARBA00005587"/>
    </source>
</evidence>
<feature type="transmembrane region" description="Helical" evidence="6">
    <location>
        <begin position="127"/>
        <end position="148"/>
    </location>
</feature>
<feature type="transmembrane region" description="Helical" evidence="6">
    <location>
        <begin position="67"/>
        <end position="86"/>
    </location>
</feature>
<dbReference type="AlphaFoldDB" id="A0AAE0WQS8"/>
<evidence type="ECO:0000313" key="8">
    <source>
        <dbReference type="Proteomes" id="UP001274830"/>
    </source>
</evidence>
<feature type="transmembrane region" description="Helical" evidence="6">
    <location>
        <begin position="168"/>
        <end position="187"/>
    </location>
</feature>
<comment type="similarity">
    <text evidence="2">Belongs to the acetate uptake transporter (AceTr) (TC 2.A.96) family.</text>
</comment>
<feature type="transmembrane region" description="Helical" evidence="6">
    <location>
        <begin position="194"/>
        <end position="215"/>
    </location>
</feature>
<gene>
    <name evidence="7" type="ORF">LTR78_004045</name>
</gene>
<organism evidence="7 8">
    <name type="scientific">Recurvomyces mirabilis</name>
    <dbReference type="NCBI Taxonomy" id="574656"/>
    <lineage>
        <taxon>Eukaryota</taxon>
        <taxon>Fungi</taxon>
        <taxon>Dikarya</taxon>
        <taxon>Ascomycota</taxon>
        <taxon>Pezizomycotina</taxon>
        <taxon>Dothideomycetes</taxon>
        <taxon>Dothideomycetidae</taxon>
        <taxon>Mycosphaerellales</taxon>
        <taxon>Teratosphaeriaceae</taxon>
        <taxon>Recurvomyces</taxon>
    </lineage>
</organism>
<evidence type="ECO:0000256" key="5">
    <source>
        <dbReference type="ARBA" id="ARBA00023136"/>
    </source>
</evidence>
<dbReference type="InterPro" id="IPR051633">
    <property type="entry name" value="AceTr"/>
</dbReference>
<sequence length="259" mass="27405">MSELRFTSRDGLSFNLRLPEGLADQIADSSADSSPYKPSFQQMERVYPPLPPLPPPSARRFGNPTPVGLGGFLLANSPATIMLLGWHGAGGGTGNESAAIGTFFYLGCLLEILCGIGEWINGETFNAAVFLILGGYFGAAGAVLVPFYNAIGGYGNDAAADAAYHESYAMLLIFMTILLLFFTIASIRLDVCHVVLFACFTLCFPCLAASCFYIADGNADAAKAARLWGASFSAIGTVILWYLVSGRSSSDGFESDADP</sequence>
<evidence type="ECO:0000256" key="4">
    <source>
        <dbReference type="ARBA" id="ARBA00022989"/>
    </source>
</evidence>
<accession>A0AAE0WQS8</accession>
<dbReference type="PANTHER" id="PTHR31123">
    <property type="entry name" value="ACCUMULATION OF DYADS PROTEIN 2-RELATED"/>
    <property type="match status" value="1"/>
</dbReference>
<feature type="transmembrane region" description="Helical" evidence="6">
    <location>
        <begin position="98"/>
        <end position="120"/>
    </location>
</feature>
<keyword evidence="8" id="KW-1185">Reference proteome</keyword>
<dbReference type="GO" id="GO:0005886">
    <property type="term" value="C:plasma membrane"/>
    <property type="evidence" value="ECO:0007669"/>
    <property type="project" value="TreeGrafter"/>
</dbReference>
<comment type="subcellular location">
    <subcellularLocation>
        <location evidence="1">Membrane</location>
        <topology evidence="1">Multi-pass membrane protein</topology>
    </subcellularLocation>
</comment>
<evidence type="ECO:0000256" key="3">
    <source>
        <dbReference type="ARBA" id="ARBA00022692"/>
    </source>
</evidence>
<name>A0AAE0WQS8_9PEZI</name>
<evidence type="ECO:0000256" key="6">
    <source>
        <dbReference type="SAM" id="Phobius"/>
    </source>
</evidence>
<dbReference type="Proteomes" id="UP001274830">
    <property type="component" value="Unassembled WGS sequence"/>
</dbReference>
<keyword evidence="4 6" id="KW-1133">Transmembrane helix</keyword>
<reference evidence="7" key="1">
    <citation type="submission" date="2023-07" db="EMBL/GenBank/DDBJ databases">
        <title>Black Yeasts Isolated from many extreme environments.</title>
        <authorList>
            <person name="Coleine C."/>
            <person name="Stajich J.E."/>
            <person name="Selbmann L."/>
        </authorList>
    </citation>
    <scope>NUCLEOTIDE SEQUENCE</scope>
    <source>
        <strain evidence="7">CCFEE 5485</strain>
    </source>
</reference>